<dbReference type="Proteomes" id="UP001273350">
    <property type="component" value="Unassembled WGS sequence"/>
</dbReference>
<protein>
    <submittedName>
        <fullName evidence="2">SgcJ/EcaC family oxidoreductase</fullName>
    </submittedName>
</protein>
<reference evidence="2 3" key="1">
    <citation type="submission" date="2023-11" db="EMBL/GenBank/DDBJ databases">
        <title>Unpublished Manusciprt.</title>
        <authorList>
            <person name="Saticioglu I.B."/>
            <person name="Ay H."/>
            <person name="Ajmi N."/>
            <person name="Altun S."/>
            <person name="Duman M."/>
        </authorList>
    </citation>
    <scope>NUCLEOTIDE SEQUENCE [LARGE SCALE GENOMIC DNA]</scope>
    <source>
        <strain evidence="2 3">Fl-318</strain>
    </source>
</reference>
<gene>
    <name evidence="2" type="ORF">SGQ83_07970</name>
</gene>
<dbReference type="EMBL" id="JAWXVI010000004">
    <property type="protein sequence ID" value="MDX6189278.1"/>
    <property type="molecule type" value="Genomic_DNA"/>
</dbReference>
<feature type="domain" description="SnoaL-like" evidence="1">
    <location>
        <begin position="42"/>
        <end position="155"/>
    </location>
</feature>
<dbReference type="RefSeq" id="WP_230001987.1">
    <property type="nucleotide sequence ID" value="NZ_CP087134.1"/>
</dbReference>
<dbReference type="InterPro" id="IPR032710">
    <property type="entry name" value="NTF2-like_dom_sf"/>
</dbReference>
<evidence type="ECO:0000313" key="3">
    <source>
        <dbReference type="Proteomes" id="UP001273350"/>
    </source>
</evidence>
<comment type="caution">
    <text evidence="2">The sequence shown here is derived from an EMBL/GenBank/DDBJ whole genome shotgun (WGS) entry which is preliminary data.</text>
</comment>
<sequence>MKKIAISVVLLVALVACENKVKNNSNNLNKITMNTQIEKSAIEKVLFSYRDALNASDVNKVLPLYTNDGVFMPSGAPSAIGQEQIKSSYEFVFKTIQLNIQFYIDEIQVNGNFAFAQTTSKGTTLIHANGQTVPEENRELFVFEKVNGQWKIARYMFNKIK</sequence>
<evidence type="ECO:0000259" key="1">
    <source>
        <dbReference type="Pfam" id="PF13474"/>
    </source>
</evidence>
<dbReference type="Pfam" id="PF13474">
    <property type="entry name" value="SnoaL_3"/>
    <property type="match status" value="1"/>
</dbReference>
<dbReference type="PROSITE" id="PS51257">
    <property type="entry name" value="PROKAR_LIPOPROTEIN"/>
    <property type="match status" value="1"/>
</dbReference>
<dbReference type="InterPro" id="IPR037401">
    <property type="entry name" value="SnoaL-like"/>
</dbReference>
<name>A0ABU4R9L3_9FLAO</name>
<evidence type="ECO:0000313" key="2">
    <source>
        <dbReference type="EMBL" id="MDX6189278.1"/>
    </source>
</evidence>
<dbReference type="CDD" id="cd00531">
    <property type="entry name" value="NTF2_like"/>
    <property type="match status" value="1"/>
</dbReference>
<dbReference type="Gene3D" id="3.10.450.50">
    <property type="match status" value="1"/>
</dbReference>
<proteinExistence type="predicted"/>
<organism evidence="2 3">
    <name type="scientific">Flavobacterium cupriresistens</name>
    <dbReference type="NCBI Taxonomy" id="2893885"/>
    <lineage>
        <taxon>Bacteria</taxon>
        <taxon>Pseudomonadati</taxon>
        <taxon>Bacteroidota</taxon>
        <taxon>Flavobacteriia</taxon>
        <taxon>Flavobacteriales</taxon>
        <taxon>Flavobacteriaceae</taxon>
        <taxon>Flavobacterium</taxon>
    </lineage>
</organism>
<dbReference type="InterPro" id="IPR011944">
    <property type="entry name" value="Steroid_delta5-4_isomerase"/>
</dbReference>
<accession>A0ABU4R9L3</accession>
<dbReference type="NCBIfam" id="TIGR02246">
    <property type="entry name" value="SgcJ/EcaC family oxidoreductase"/>
    <property type="match status" value="1"/>
</dbReference>
<dbReference type="SUPFAM" id="SSF54427">
    <property type="entry name" value="NTF2-like"/>
    <property type="match status" value="1"/>
</dbReference>
<keyword evidence="3" id="KW-1185">Reference proteome</keyword>